<dbReference type="PROSITE" id="PS00918">
    <property type="entry name" value="DNASE_I_2"/>
    <property type="match status" value="1"/>
</dbReference>
<evidence type="ECO:0000256" key="2">
    <source>
        <dbReference type="ARBA" id="ARBA00022722"/>
    </source>
</evidence>
<keyword evidence="8" id="KW-0732">Signal</keyword>
<dbReference type="InterPro" id="IPR005135">
    <property type="entry name" value="Endo/exonuclease/phosphatase"/>
</dbReference>
<keyword evidence="3 5" id="KW-0378">Hydrolase</keyword>
<dbReference type="GO" id="GO:0005634">
    <property type="term" value="C:nucleus"/>
    <property type="evidence" value="ECO:0007669"/>
    <property type="project" value="TreeGrafter"/>
</dbReference>
<feature type="chain" id="PRO_5043999281" description="Deoxyribonuclease" evidence="8">
    <location>
        <begin position="25"/>
        <end position="278"/>
    </location>
</feature>
<feature type="disulfide bond" description="Essential for enzymatic activity" evidence="7">
    <location>
        <begin position="193"/>
        <end position="230"/>
    </location>
</feature>
<dbReference type="GO" id="GO:0006308">
    <property type="term" value="P:DNA catabolic process"/>
    <property type="evidence" value="ECO:0007669"/>
    <property type="project" value="InterPro"/>
</dbReference>
<proteinExistence type="inferred from homology"/>
<feature type="domain" description="Endonuclease/exonuclease/phosphatase" evidence="9">
    <location>
        <begin position="45"/>
        <end position="227"/>
    </location>
</feature>
<dbReference type="SUPFAM" id="SSF56219">
    <property type="entry name" value="DNase I-like"/>
    <property type="match status" value="1"/>
</dbReference>
<dbReference type="InterPro" id="IPR033125">
    <property type="entry name" value="DNASE_I_2"/>
</dbReference>
<feature type="signal peptide" evidence="8">
    <location>
        <begin position="1"/>
        <end position="24"/>
    </location>
</feature>
<feature type="active site" evidence="6">
    <location>
        <position position="153"/>
    </location>
</feature>
<dbReference type="Gene3D" id="3.60.10.10">
    <property type="entry name" value="Endonuclease/exonuclease/phosphatase"/>
    <property type="match status" value="1"/>
</dbReference>
<dbReference type="PIRSF" id="PIRSF000988">
    <property type="entry name" value="DNase_I_euk"/>
    <property type="match status" value="1"/>
</dbReference>
<evidence type="ECO:0000256" key="3">
    <source>
        <dbReference type="ARBA" id="ARBA00022801"/>
    </source>
</evidence>
<dbReference type="AlphaFoldDB" id="A0AAV2HCI3"/>
<keyword evidence="4 7" id="KW-1015">Disulfide bond</keyword>
<evidence type="ECO:0000256" key="5">
    <source>
        <dbReference type="PIRNR" id="PIRNR000988"/>
    </source>
</evidence>
<evidence type="ECO:0000256" key="8">
    <source>
        <dbReference type="SAM" id="SignalP"/>
    </source>
</evidence>
<dbReference type="Proteomes" id="UP001497497">
    <property type="component" value="Unassembled WGS sequence"/>
</dbReference>
<dbReference type="Pfam" id="PF03372">
    <property type="entry name" value="Exo_endo_phos"/>
    <property type="match status" value="1"/>
</dbReference>
<evidence type="ECO:0000256" key="1">
    <source>
        <dbReference type="ARBA" id="ARBA00007359"/>
    </source>
</evidence>
<dbReference type="SMART" id="SM00476">
    <property type="entry name" value="DNaseIc"/>
    <property type="match status" value="1"/>
</dbReference>
<comment type="caution">
    <text evidence="10">The sequence shown here is derived from an EMBL/GenBank/DDBJ whole genome shotgun (WGS) entry which is preliminary data.</text>
</comment>
<evidence type="ECO:0000259" key="9">
    <source>
        <dbReference type="Pfam" id="PF03372"/>
    </source>
</evidence>
<dbReference type="InterPro" id="IPR016202">
    <property type="entry name" value="DNase_I"/>
</dbReference>
<dbReference type="InterPro" id="IPR036691">
    <property type="entry name" value="Endo/exonu/phosph_ase_sf"/>
</dbReference>
<feature type="active site" evidence="6">
    <location>
        <position position="98"/>
    </location>
</feature>
<evidence type="ECO:0000256" key="7">
    <source>
        <dbReference type="PIRSR" id="PIRSR000988-2"/>
    </source>
</evidence>
<keyword evidence="5" id="KW-0255">Endonuclease</keyword>
<organism evidence="10 11">
    <name type="scientific">Lymnaea stagnalis</name>
    <name type="common">Great pond snail</name>
    <name type="synonym">Helix stagnalis</name>
    <dbReference type="NCBI Taxonomy" id="6523"/>
    <lineage>
        <taxon>Eukaryota</taxon>
        <taxon>Metazoa</taxon>
        <taxon>Spiralia</taxon>
        <taxon>Lophotrochozoa</taxon>
        <taxon>Mollusca</taxon>
        <taxon>Gastropoda</taxon>
        <taxon>Heterobranchia</taxon>
        <taxon>Euthyneura</taxon>
        <taxon>Panpulmonata</taxon>
        <taxon>Hygrophila</taxon>
        <taxon>Lymnaeoidea</taxon>
        <taxon>Lymnaeidae</taxon>
        <taxon>Lymnaea</taxon>
    </lineage>
</organism>
<comment type="similarity">
    <text evidence="1 5">Belongs to the DNase I family.</text>
</comment>
<name>A0AAV2HCI3_LYMST</name>
<dbReference type="GO" id="GO:0003677">
    <property type="term" value="F:DNA binding"/>
    <property type="evidence" value="ECO:0007669"/>
    <property type="project" value="TreeGrafter"/>
</dbReference>
<sequence length="278" mass="30729">MPSQKVRLCFLAVCIFSVTHQVASISVGAFNIQTYGDAKQAAQGPNIAQVLTHYDIVLIQEVRDQDHSALINLKNLLGSTAWDYVSSNPVGRTTRYKEQYVFFYKKVSLNVLGNFQYNDSKSDVFEREPFAVDIEYPSTSLGHAVNVVLMGIHTKPDMALEELQALPTAMTAAKALFPNAAGVIAMGDFNADCSYLNNQEKATLPLFVDPKYRSLIADTVDTTTSTTTDCAYDRIVIEGNADIMADSAKVYRFDTALGLNNTITRAISDHYPVEFRLN</sequence>
<accession>A0AAV2HCI3</accession>
<dbReference type="PANTHER" id="PTHR11371">
    <property type="entry name" value="DEOXYRIBONUCLEASE"/>
    <property type="match status" value="1"/>
</dbReference>
<keyword evidence="2 5" id="KW-0540">Nuclease</keyword>
<evidence type="ECO:0000256" key="6">
    <source>
        <dbReference type="PIRSR" id="PIRSR000988-1"/>
    </source>
</evidence>
<gene>
    <name evidence="10" type="ORF">GSLYS_00005597001</name>
</gene>
<evidence type="ECO:0000313" key="10">
    <source>
        <dbReference type="EMBL" id="CAL1531502.1"/>
    </source>
</evidence>
<dbReference type="PRINTS" id="PR00130">
    <property type="entry name" value="DNASEI"/>
</dbReference>
<dbReference type="GO" id="GO:0004530">
    <property type="term" value="F:deoxyribonuclease I activity"/>
    <property type="evidence" value="ECO:0007669"/>
    <property type="project" value="TreeGrafter"/>
</dbReference>
<keyword evidence="11" id="KW-1185">Reference proteome</keyword>
<protein>
    <recommendedName>
        <fullName evidence="5">Deoxyribonuclease</fullName>
    </recommendedName>
</protein>
<dbReference type="PANTHER" id="PTHR11371:SF31">
    <property type="entry name" value="EXTRACELLULAR NUCLEASE"/>
    <property type="match status" value="1"/>
</dbReference>
<evidence type="ECO:0000313" key="11">
    <source>
        <dbReference type="Proteomes" id="UP001497497"/>
    </source>
</evidence>
<reference evidence="10 11" key="1">
    <citation type="submission" date="2024-04" db="EMBL/GenBank/DDBJ databases">
        <authorList>
            <consortium name="Genoscope - CEA"/>
            <person name="William W."/>
        </authorList>
    </citation>
    <scope>NUCLEOTIDE SEQUENCE [LARGE SCALE GENOMIC DNA]</scope>
</reference>
<evidence type="ECO:0000256" key="4">
    <source>
        <dbReference type="ARBA" id="ARBA00023157"/>
    </source>
</evidence>
<dbReference type="EMBL" id="CAXITT010000091">
    <property type="protein sequence ID" value="CAL1531502.1"/>
    <property type="molecule type" value="Genomic_DNA"/>
</dbReference>